<sequence length="228" mass="26726">MFSDYYFFVLFLLQFRIDGVPHQNEIFLSFESTRRYLTLHQNMSCASVFLITFLLTLPSMQECCVKLTTMDATRKTLKLTNIQSESNVTLEMNPFLIRTENGNIALTLSEDLNNTNSRCYQIFIKDVDRDGIPTGCLVLSSYWRDSRGSKCEKEFLMADDDVDYIILIRIYSGGVIELKINNKTRFIYKDRQTPIDVKYISVASTRTDNYNEFYFNCYDERTNTIKYL</sequence>
<evidence type="ECO:0000313" key="2">
    <source>
        <dbReference type="Proteomes" id="UP001151699"/>
    </source>
</evidence>
<keyword evidence="2" id="KW-1185">Reference proteome</keyword>
<accession>A0A9Q0MU73</accession>
<gene>
    <name evidence="1" type="ORF">Bhyg_10751</name>
</gene>
<dbReference type="OrthoDB" id="7775917at2759"/>
<dbReference type="Proteomes" id="UP001151699">
    <property type="component" value="Chromosome X"/>
</dbReference>
<reference evidence="1" key="1">
    <citation type="submission" date="2022-07" db="EMBL/GenBank/DDBJ databases">
        <authorList>
            <person name="Trinca V."/>
            <person name="Uliana J.V.C."/>
            <person name="Torres T.T."/>
            <person name="Ward R.J."/>
            <person name="Monesi N."/>
        </authorList>
    </citation>
    <scope>NUCLEOTIDE SEQUENCE</scope>
    <source>
        <strain evidence="1">HSMRA1968</strain>
        <tissue evidence="1">Whole embryos</tissue>
    </source>
</reference>
<evidence type="ECO:0000313" key="1">
    <source>
        <dbReference type="EMBL" id="KAJ6638018.1"/>
    </source>
</evidence>
<organism evidence="1 2">
    <name type="scientific">Pseudolycoriella hygida</name>
    <dbReference type="NCBI Taxonomy" id="35572"/>
    <lineage>
        <taxon>Eukaryota</taxon>
        <taxon>Metazoa</taxon>
        <taxon>Ecdysozoa</taxon>
        <taxon>Arthropoda</taxon>
        <taxon>Hexapoda</taxon>
        <taxon>Insecta</taxon>
        <taxon>Pterygota</taxon>
        <taxon>Neoptera</taxon>
        <taxon>Endopterygota</taxon>
        <taxon>Diptera</taxon>
        <taxon>Nematocera</taxon>
        <taxon>Sciaroidea</taxon>
        <taxon>Sciaridae</taxon>
        <taxon>Pseudolycoriella</taxon>
    </lineage>
</organism>
<dbReference type="EMBL" id="WJQU01000003">
    <property type="protein sequence ID" value="KAJ6638018.1"/>
    <property type="molecule type" value="Genomic_DNA"/>
</dbReference>
<protein>
    <submittedName>
        <fullName evidence="1">Uncharacterized protein</fullName>
    </submittedName>
</protein>
<proteinExistence type="predicted"/>
<dbReference type="AlphaFoldDB" id="A0A9Q0MU73"/>
<name>A0A9Q0MU73_9DIPT</name>
<comment type="caution">
    <text evidence="1">The sequence shown here is derived from an EMBL/GenBank/DDBJ whole genome shotgun (WGS) entry which is preliminary data.</text>
</comment>